<dbReference type="Pfam" id="PF01590">
    <property type="entry name" value="GAF"/>
    <property type="match status" value="1"/>
</dbReference>
<evidence type="ECO:0000259" key="3">
    <source>
        <dbReference type="SMART" id="SM00331"/>
    </source>
</evidence>
<dbReference type="Pfam" id="PF13581">
    <property type="entry name" value="HATPase_c_2"/>
    <property type="match status" value="1"/>
</dbReference>
<dbReference type="InterPro" id="IPR003018">
    <property type="entry name" value="GAF"/>
</dbReference>
<dbReference type="Proteomes" id="UP001279642">
    <property type="component" value="Unassembled WGS sequence"/>
</dbReference>
<proteinExistence type="predicted"/>
<dbReference type="PANTHER" id="PTHR43156">
    <property type="entry name" value="STAGE II SPORULATION PROTEIN E-RELATED"/>
    <property type="match status" value="1"/>
</dbReference>
<feature type="domain" description="GAF" evidence="2">
    <location>
        <begin position="16"/>
        <end position="163"/>
    </location>
</feature>
<protein>
    <submittedName>
        <fullName evidence="4">SpoIIE family protein phosphatase</fullName>
    </submittedName>
</protein>
<dbReference type="EMBL" id="JAXCLW010000003">
    <property type="protein sequence ID" value="MDY0883993.1"/>
    <property type="molecule type" value="Genomic_DNA"/>
</dbReference>
<evidence type="ECO:0000259" key="2">
    <source>
        <dbReference type="SMART" id="SM00065"/>
    </source>
</evidence>
<dbReference type="Pfam" id="PF07228">
    <property type="entry name" value="SpoIIE"/>
    <property type="match status" value="1"/>
</dbReference>
<dbReference type="InterPro" id="IPR052016">
    <property type="entry name" value="Bact_Sigma-Reg"/>
</dbReference>
<dbReference type="RefSeq" id="WP_320509054.1">
    <property type="nucleotide sequence ID" value="NZ_JAXCLW010000003.1"/>
</dbReference>
<dbReference type="SUPFAM" id="SSF55781">
    <property type="entry name" value="GAF domain-like"/>
    <property type="match status" value="1"/>
</dbReference>
<organism evidence="4 5">
    <name type="scientific">Dongia soli</name>
    <dbReference type="NCBI Taxonomy" id="600628"/>
    <lineage>
        <taxon>Bacteria</taxon>
        <taxon>Pseudomonadati</taxon>
        <taxon>Pseudomonadota</taxon>
        <taxon>Alphaproteobacteria</taxon>
        <taxon>Rhodospirillales</taxon>
        <taxon>Dongiaceae</taxon>
        <taxon>Dongia</taxon>
    </lineage>
</organism>
<dbReference type="InterPro" id="IPR036890">
    <property type="entry name" value="HATPase_C_sf"/>
</dbReference>
<feature type="domain" description="PPM-type phosphatase" evidence="3">
    <location>
        <begin position="187"/>
        <end position="399"/>
    </location>
</feature>
<dbReference type="SMART" id="SM00331">
    <property type="entry name" value="PP2C_SIG"/>
    <property type="match status" value="1"/>
</dbReference>
<dbReference type="InterPro" id="IPR003594">
    <property type="entry name" value="HATPase_dom"/>
</dbReference>
<reference evidence="4 5" key="1">
    <citation type="journal article" date="2016" name="Antonie Van Leeuwenhoek">
        <title>Dongia soli sp. nov., isolated from soil from Dokdo, Korea.</title>
        <authorList>
            <person name="Kim D.U."/>
            <person name="Lee H."/>
            <person name="Kim H."/>
            <person name="Kim S.G."/>
            <person name="Ka J.O."/>
        </authorList>
    </citation>
    <scope>NUCLEOTIDE SEQUENCE [LARGE SCALE GENOMIC DNA]</scope>
    <source>
        <strain evidence="4 5">D78</strain>
    </source>
</reference>
<accession>A0ABU5EC87</accession>
<dbReference type="InterPro" id="IPR001932">
    <property type="entry name" value="PPM-type_phosphatase-like_dom"/>
</dbReference>
<dbReference type="Gene3D" id="3.30.565.10">
    <property type="entry name" value="Histidine kinase-like ATPase, C-terminal domain"/>
    <property type="match status" value="1"/>
</dbReference>
<dbReference type="SMART" id="SM00065">
    <property type="entry name" value="GAF"/>
    <property type="match status" value="1"/>
</dbReference>
<dbReference type="CDD" id="cd16936">
    <property type="entry name" value="HATPase_RsbW-like"/>
    <property type="match status" value="1"/>
</dbReference>
<sequence>MDFAAALSRSFAATRDVDATIRHALTHIVELMQVEAGAIFLTDETGGNLICRASAGPVNIDGLVVPQGHGIVGRSVADDVVLVVENAYDNEAFYAEADKRTGFITRSILCAPMTVGSNRIGAVEVLNKYDGQPFDDADQNMLKVVASSAGLAISNARLAAKLVEQERLKRELELAAAIQRSLLPPADDTLPIAGINRPMREVSGDFYDFFQTPDGIIAFCLGDVSGKGMNAALLMAKTASLFRCLGKTMHDPARLAGVLNREICDTASLGMFVTMVIGIYDPATGMLNFTNAGHMPPLLRRADGVTETFAAEAPPLGILREARYATQNLPLDRGQFFLYSDGLTEFPAGYDELGIDGLDRILAKQTDTRLADRLAAVLQELDETGGQARDDLTLLAIDDRLAAHANGRQMTAAFEDGEFLVGFTLISNPNRLRILRPALLAAATACGFETEDAHDFVLGAVEAVENIMIHAYGGGKTGEITLAMHRLPDGIMLRIRDFAPRVDPAKIQPRLLEDVRPGGLGTHFIRTVMDDASFIPMPEGEGNLLELVKRRRTGQE</sequence>
<dbReference type="Gene3D" id="3.30.450.40">
    <property type="match status" value="1"/>
</dbReference>
<dbReference type="Gene3D" id="3.60.40.10">
    <property type="entry name" value="PPM-type phosphatase domain"/>
    <property type="match status" value="1"/>
</dbReference>
<name>A0ABU5EC87_9PROT</name>
<gene>
    <name evidence="4" type="ORF">SMD27_14165</name>
</gene>
<keyword evidence="1" id="KW-0378">Hydrolase</keyword>
<dbReference type="InterPro" id="IPR029016">
    <property type="entry name" value="GAF-like_dom_sf"/>
</dbReference>
<dbReference type="PANTHER" id="PTHR43156:SF2">
    <property type="entry name" value="STAGE II SPORULATION PROTEIN E"/>
    <property type="match status" value="1"/>
</dbReference>
<evidence type="ECO:0000313" key="4">
    <source>
        <dbReference type="EMBL" id="MDY0883993.1"/>
    </source>
</evidence>
<keyword evidence="5" id="KW-1185">Reference proteome</keyword>
<evidence type="ECO:0000256" key="1">
    <source>
        <dbReference type="ARBA" id="ARBA00022801"/>
    </source>
</evidence>
<dbReference type="InterPro" id="IPR036457">
    <property type="entry name" value="PPM-type-like_dom_sf"/>
</dbReference>
<evidence type="ECO:0000313" key="5">
    <source>
        <dbReference type="Proteomes" id="UP001279642"/>
    </source>
</evidence>
<comment type="caution">
    <text evidence="4">The sequence shown here is derived from an EMBL/GenBank/DDBJ whole genome shotgun (WGS) entry which is preliminary data.</text>
</comment>